<dbReference type="STRING" id="690850.Desaf_0577"/>
<dbReference type="Gene3D" id="1.10.3210.10">
    <property type="entry name" value="Hypothetical protein af1432"/>
    <property type="match status" value="1"/>
</dbReference>
<evidence type="ECO:0000313" key="2">
    <source>
        <dbReference type="EMBL" id="EGJ48930.1"/>
    </source>
</evidence>
<dbReference type="Pfam" id="PF08668">
    <property type="entry name" value="HDOD"/>
    <property type="match status" value="1"/>
</dbReference>
<dbReference type="PANTHER" id="PTHR33525">
    <property type="match status" value="1"/>
</dbReference>
<feature type="domain" description="HDOD" evidence="1">
    <location>
        <begin position="24"/>
        <end position="219"/>
    </location>
</feature>
<dbReference type="EMBL" id="CP003221">
    <property type="protein sequence ID" value="EGJ48930.1"/>
    <property type="molecule type" value="Genomic_DNA"/>
</dbReference>
<keyword evidence="3" id="KW-1185">Reference proteome</keyword>
<dbReference type="NCBIfam" id="TIGR00277">
    <property type="entry name" value="HDIG"/>
    <property type="match status" value="1"/>
</dbReference>
<dbReference type="InterPro" id="IPR013976">
    <property type="entry name" value="HDOD"/>
</dbReference>
<proteinExistence type="predicted"/>
<dbReference type="Proteomes" id="UP000007844">
    <property type="component" value="Chromosome"/>
</dbReference>
<dbReference type="AlphaFoldDB" id="F3YVX2"/>
<dbReference type="SUPFAM" id="SSF109604">
    <property type="entry name" value="HD-domain/PDEase-like"/>
    <property type="match status" value="1"/>
</dbReference>
<sequence length="294" mass="31475">MMPSLINEADTALSKDISARITKLRPLSKSAMRLMQLVGEEDYGLGDITRIVEHDAALTANVLKVANSPALGLRHKVDSLGRAVTYLGDKMVVGIAIAASSPEVFDSELPGYVGERGEFWLHCLHAAMASREVSKRARQPVSPELAFTAGILHDMGKVVLSDFLDGQDLVRLLQKNGGDFLAVERELTGTNHAEVGLALARHWNLPDVLCNAIALHHNPEKALPADKPLVHAVHLGDAIAMLGGTGTGADAMGYSLSTESLRLFALDEGELERIILDVSLEFTAARSFLACPAG</sequence>
<dbReference type="InterPro" id="IPR003607">
    <property type="entry name" value="HD/PDEase_dom"/>
</dbReference>
<accession>F3YVX2</accession>
<dbReference type="InterPro" id="IPR052340">
    <property type="entry name" value="RNase_Y/CdgJ"/>
</dbReference>
<dbReference type="eggNOG" id="COG1639">
    <property type="taxonomic scope" value="Bacteria"/>
</dbReference>
<dbReference type="CDD" id="cd00077">
    <property type="entry name" value="HDc"/>
    <property type="match status" value="1"/>
</dbReference>
<name>F3YVX2_DESAF</name>
<dbReference type="PROSITE" id="PS51833">
    <property type="entry name" value="HDOD"/>
    <property type="match status" value="1"/>
</dbReference>
<dbReference type="InterPro" id="IPR006675">
    <property type="entry name" value="HDIG_dom"/>
</dbReference>
<reference evidence="2 3" key="1">
    <citation type="journal article" date="2011" name="J. Bacteriol.">
        <title>Genome sequence of the mercury-methylating and pleomorphic Desulfovibrio africanus Strain Walvis Bay.</title>
        <authorList>
            <person name="Brown S.D."/>
            <person name="Wall J.D."/>
            <person name="Kucken A.M."/>
            <person name="Gilmour C.C."/>
            <person name="Podar M."/>
            <person name="Brandt C.C."/>
            <person name="Teshima H."/>
            <person name="Detter J.C."/>
            <person name="Han C.S."/>
            <person name="Land M.L."/>
            <person name="Lucas S."/>
            <person name="Han J."/>
            <person name="Pennacchio L."/>
            <person name="Nolan M."/>
            <person name="Pitluck S."/>
            <person name="Woyke T."/>
            <person name="Goodwin L."/>
            <person name="Palumbo A.V."/>
            <person name="Elias D.A."/>
        </authorList>
    </citation>
    <scope>NUCLEOTIDE SEQUENCE [LARGE SCALE GENOMIC DNA]</scope>
    <source>
        <strain evidence="2 3">Walvis Bay</strain>
    </source>
</reference>
<evidence type="ECO:0000313" key="3">
    <source>
        <dbReference type="Proteomes" id="UP000007844"/>
    </source>
</evidence>
<dbReference type="PANTHER" id="PTHR33525:SF3">
    <property type="entry name" value="RIBONUCLEASE Y"/>
    <property type="match status" value="1"/>
</dbReference>
<evidence type="ECO:0000259" key="1">
    <source>
        <dbReference type="PROSITE" id="PS51833"/>
    </source>
</evidence>
<gene>
    <name evidence="2" type="ORF">Desaf_0577</name>
</gene>
<dbReference type="RefSeq" id="WP_014258770.1">
    <property type="nucleotide sequence ID" value="NC_016629.1"/>
</dbReference>
<organism evidence="2 3">
    <name type="scientific">Desulfocurvibacter africanus subsp. africanus str. Walvis Bay</name>
    <dbReference type="NCBI Taxonomy" id="690850"/>
    <lineage>
        <taxon>Bacteria</taxon>
        <taxon>Pseudomonadati</taxon>
        <taxon>Thermodesulfobacteriota</taxon>
        <taxon>Desulfovibrionia</taxon>
        <taxon>Desulfovibrionales</taxon>
        <taxon>Desulfovibrionaceae</taxon>
        <taxon>Desulfocurvibacter</taxon>
    </lineage>
</organism>
<protein>
    <submittedName>
        <fullName evidence="2">Putative signal transduction protein</fullName>
    </submittedName>
</protein>
<dbReference type="KEGG" id="daf:Desaf_0577"/>
<dbReference type="HOGENOM" id="CLU_048246_4_2_7"/>